<evidence type="ECO:0000313" key="3">
    <source>
        <dbReference type="Proteomes" id="UP001209681"/>
    </source>
</evidence>
<accession>A0ABT3N9D8</accession>
<keyword evidence="3" id="KW-1185">Reference proteome</keyword>
<comment type="caution">
    <text evidence="2">The sequence shown here is derived from an EMBL/GenBank/DDBJ whole genome shotgun (WGS) entry which is preliminary data.</text>
</comment>
<sequence length="126" mass="14559">MIDILQRLVLAAAVSGAIALNMDEIQGFYEETMTASQRVTAAGDLRSISILLDYEFMKTGRYPSERNFERWLQLRFQENDLRELNRDQWGNTYRYSTDPDRRSFILTCAGPDGILDTKDDMIRKGP</sequence>
<evidence type="ECO:0000313" key="2">
    <source>
        <dbReference type="EMBL" id="MCW7754069.1"/>
    </source>
</evidence>
<dbReference type="InterPro" id="IPR045584">
    <property type="entry name" value="Pilin-like"/>
</dbReference>
<gene>
    <name evidence="2" type="ORF">OOT00_08725</name>
</gene>
<dbReference type="Proteomes" id="UP001209681">
    <property type="component" value="Unassembled WGS sequence"/>
</dbReference>
<dbReference type="EMBL" id="JAPFPW010000008">
    <property type="protein sequence ID" value="MCW7754069.1"/>
    <property type="molecule type" value="Genomic_DNA"/>
</dbReference>
<dbReference type="Gene3D" id="3.30.700.10">
    <property type="entry name" value="Glycoprotein, Type 4 Pilin"/>
    <property type="match status" value="1"/>
</dbReference>
<feature type="domain" description="Type II secretion system protein GspG C-terminal" evidence="1">
    <location>
        <begin position="33"/>
        <end position="119"/>
    </location>
</feature>
<protein>
    <submittedName>
        <fullName evidence="2">Type II secretion system protein GspG</fullName>
    </submittedName>
</protein>
<dbReference type="SUPFAM" id="SSF54523">
    <property type="entry name" value="Pili subunits"/>
    <property type="match status" value="1"/>
</dbReference>
<name>A0ABT3N9D8_9BACT</name>
<dbReference type="RefSeq" id="WP_265424971.1">
    <property type="nucleotide sequence ID" value="NZ_JAPFPW010000008.1"/>
</dbReference>
<reference evidence="2 3" key="1">
    <citation type="submission" date="2022-11" db="EMBL/GenBank/DDBJ databases">
        <title>Desulfobotulus tamanensis H1 sp. nov. - anaerobic, alkaliphilic, sulphate reducing bacterium isolated from terrestrial mud volcano.</title>
        <authorList>
            <person name="Frolova A."/>
            <person name="Merkel A.Y."/>
            <person name="Slobodkin A.I."/>
        </authorList>
    </citation>
    <scope>NUCLEOTIDE SEQUENCE [LARGE SCALE GENOMIC DNA]</scope>
    <source>
        <strain evidence="2 3">H1</strain>
    </source>
</reference>
<organism evidence="2 3">
    <name type="scientific">Desulfobotulus pelophilus</name>
    <dbReference type="NCBI Taxonomy" id="2823377"/>
    <lineage>
        <taxon>Bacteria</taxon>
        <taxon>Pseudomonadati</taxon>
        <taxon>Thermodesulfobacteriota</taxon>
        <taxon>Desulfobacteria</taxon>
        <taxon>Desulfobacterales</taxon>
        <taxon>Desulfobacteraceae</taxon>
        <taxon>Desulfobotulus</taxon>
    </lineage>
</organism>
<dbReference type="InterPro" id="IPR013545">
    <property type="entry name" value="T2SS_protein-GspG_C"/>
</dbReference>
<evidence type="ECO:0000259" key="1">
    <source>
        <dbReference type="Pfam" id="PF08334"/>
    </source>
</evidence>
<proteinExistence type="predicted"/>
<dbReference type="Pfam" id="PF08334">
    <property type="entry name" value="T2SSG"/>
    <property type="match status" value="1"/>
</dbReference>